<dbReference type="CDD" id="cd01949">
    <property type="entry name" value="GGDEF"/>
    <property type="match status" value="1"/>
</dbReference>
<dbReference type="InterPro" id="IPR029787">
    <property type="entry name" value="Nucleotide_cyclase"/>
</dbReference>
<organism evidence="5 6">
    <name type="scientific">Marinobacter excellens LAMA 842</name>
    <dbReference type="NCBI Taxonomy" id="1306954"/>
    <lineage>
        <taxon>Bacteria</taxon>
        <taxon>Pseudomonadati</taxon>
        <taxon>Pseudomonadota</taxon>
        <taxon>Gammaproteobacteria</taxon>
        <taxon>Pseudomonadales</taxon>
        <taxon>Marinobacteraceae</taxon>
        <taxon>Marinobacter</taxon>
    </lineage>
</organism>
<evidence type="ECO:0000256" key="2">
    <source>
        <dbReference type="ARBA" id="ARBA00012528"/>
    </source>
</evidence>
<dbReference type="PANTHER" id="PTHR45138">
    <property type="entry name" value="REGULATORY COMPONENTS OF SENSORY TRANSDUCTION SYSTEM"/>
    <property type="match status" value="1"/>
</dbReference>
<evidence type="ECO:0000313" key="6">
    <source>
        <dbReference type="Proteomes" id="UP000070282"/>
    </source>
</evidence>
<dbReference type="NCBIfam" id="TIGR00254">
    <property type="entry name" value="GGDEF"/>
    <property type="match status" value="1"/>
</dbReference>
<dbReference type="PROSITE" id="PS50887">
    <property type="entry name" value="GGDEF"/>
    <property type="match status" value="1"/>
</dbReference>
<name>A0A137SBM0_9GAMM</name>
<reference evidence="6" key="1">
    <citation type="submission" date="2015-12" db="EMBL/GenBank/DDBJ databases">
        <authorList>
            <person name="Lima A."/>
            <person name="Farahani Zayas N."/>
            <person name="Castro Da Silva M.A."/>
            <person name="Cabral A."/>
            <person name="Pessatti M.L."/>
        </authorList>
    </citation>
    <scope>NUCLEOTIDE SEQUENCE [LARGE SCALE GENOMIC DNA]</scope>
    <source>
        <strain evidence="6">LAMA 842</strain>
    </source>
</reference>
<evidence type="ECO:0000259" key="4">
    <source>
        <dbReference type="PROSITE" id="PS50887"/>
    </source>
</evidence>
<comment type="catalytic activity">
    <reaction evidence="3">
        <text>2 GTP = 3',3'-c-di-GMP + 2 diphosphate</text>
        <dbReference type="Rhea" id="RHEA:24898"/>
        <dbReference type="ChEBI" id="CHEBI:33019"/>
        <dbReference type="ChEBI" id="CHEBI:37565"/>
        <dbReference type="ChEBI" id="CHEBI:58805"/>
        <dbReference type="EC" id="2.7.7.65"/>
    </reaction>
</comment>
<dbReference type="Proteomes" id="UP000070282">
    <property type="component" value="Unassembled WGS sequence"/>
</dbReference>
<accession>A0A137SBM0</accession>
<protein>
    <recommendedName>
        <fullName evidence="2">diguanylate cyclase</fullName>
        <ecNumber evidence="2">2.7.7.65</ecNumber>
    </recommendedName>
</protein>
<comment type="caution">
    <text evidence="5">The sequence shown here is derived from an EMBL/GenBank/DDBJ whole genome shotgun (WGS) entry which is preliminary data.</text>
</comment>
<dbReference type="EMBL" id="LOCO01000009">
    <property type="protein sequence ID" value="KXO09827.1"/>
    <property type="molecule type" value="Genomic_DNA"/>
</dbReference>
<dbReference type="EC" id="2.7.7.65" evidence="2"/>
<evidence type="ECO:0000256" key="1">
    <source>
        <dbReference type="ARBA" id="ARBA00001946"/>
    </source>
</evidence>
<comment type="cofactor">
    <cofactor evidence="1">
        <name>Mg(2+)</name>
        <dbReference type="ChEBI" id="CHEBI:18420"/>
    </cofactor>
</comment>
<dbReference type="Pfam" id="PF00990">
    <property type="entry name" value="GGDEF"/>
    <property type="match status" value="1"/>
</dbReference>
<feature type="domain" description="GGDEF" evidence="4">
    <location>
        <begin position="174"/>
        <end position="306"/>
    </location>
</feature>
<keyword evidence="6" id="KW-1185">Reference proteome</keyword>
<dbReference type="GO" id="GO:0005886">
    <property type="term" value="C:plasma membrane"/>
    <property type="evidence" value="ECO:0007669"/>
    <property type="project" value="TreeGrafter"/>
</dbReference>
<sequence length="308" mass="34189">MKNLTSIQPSKTQPARLAALKQSFHDWNQSPDVLAKMAKRLSTTLSLETQLGIIAEEIAQTIPFDALNYRHRIARQDFVFSTGMGGPHRCEYRLTLEGSYYGTLAFHRRQKFTDEELTGLEMMLSAAICPMRNACQYIAIEQAALTDALTGIGNKRALDEALLRASALADRHGAPWSLILCDLDHFKLINDNHGHVVGDHILSRTAEKLEQAIRNSDTVYRFGGEEFAVLLPHTSEQEAREVAERIRLAIESIRVDGGETPLTVTGSCGVATHLADEAPEQWLARADEALYRAKAQGRNCTRVFASIS</sequence>
<dbReference type="InterPro" id="IPR043128">
    <property type="entry name" value="Rev_trsase/Diguanyl_cyclase"/>
</dbReference>
<dbReference type="RefSeq" id="WP_061332185.1">
    <property type="nucleotide sequence ID" value="NZ_LOCO01000009.1"/>
</dbReference>
<evidence type="ECO:0000313" key="5">
    <source>
        <dbReference type="EMBL" id="KXO09827.1"/>
    </source>
</evidence>
<dbReference type="AlphaFoldDB" id="A0A137SBM0"/>
<dbReference type="FunFam" id="3.30.70.270:FF:000001">
    <property type="entry name" value="Diguanylate cyclase domain protein"/>
    <property type="match status" value="1"/>
</dbReference>
<dbReference type="Gene3D" id="3.30.70.270">
    <property type="match status" value="1"/>
</dbReference>
<dbReference type="InterPro" id="IPR050469">
    <property type="entry name" value="Diguanylate_Cyclase"/>
</dbReference>
<gene>
    <name evidence="5" type="ORF">J122_2106</name>
</gene>
<dbReference type="PANTHER" id="PTHR45138:SF9">
    <property type="entry name" value="DIGUANYLATE CYCLASE DGCM-RELATED"/>
    <property type="match status" value="1"/>
</dbReference>
<dbReference type="SMART" id="SM00267">
    <property type="entry name" value="GGDEF"/>
    <property type="match status" value="1"/>
</dbReference>
<dbReference type="GO" id="GO:0043709">
    <property type="term" value="P:cell adhesion involved in single-species biofilm formation"/>
    <property type="evidence" value="ECO:0007669"/>
    <property type="project" value="TreeGrafter"/>
</dbReference>
<dbReference type="InterPro" id="IPR000160">
    <property type="entry name" value="GGDEF_dom"/>
</dbReference>
<proteinExistence type="predicted"/>
<dbReference type="PATRIC" id="fig|1306954.6.peg.4076"/>
<dbReference type="GO" id="GO:1902201">
    <property type="term" value="P:negative regulation of bacterial-type flagellum-dependent cell motility"/>
    <property type="evidence" value="ECO:0007669"/>
    <property type="project" value="TreeGrafter"/>
</dbReference>
<dbReference type="GO" id="GO:0052621">
    <property type="term" value="F:diguanylate cyclase activity"/>
    <property type="evidence" value="ECO:0007669"/>
    <property type="project" value="UniProtKB-EC"/>
</dbReference>
<dbReference type="SUPFAM" id="SSF55073">
    <property type="entry name" value="Nucleotide cyclase"/>
    <property type="match status" value="1"/>
</dbReference>
<evidence type="ECO:0000256" key="3">
    <source>
        <dbReference type="ARBA" id="ARBA00034247"/>
    </source>
</evidence>